<feature type="compositionally biased region" description="Basic residues" evidence="2">
    <location>
        <begin position="203"/>
        <end position="214"/>
    </location>
</feature>
<name>A0A3N4HJJ8_ASCIM</name>
<feature type="compositionally biased region" description="Basic and acidic residues" evidence="2">
    <location>
        <begin position="1028"/>
        <end position="1038"/>
    </location>
</feature>
<dbReference type="EMBL" id="ML119834">
    <property type="protein sequence ID" value="RPA73096.1"/>
    <property type="molecule type" value="Genomic_DNA"/>
</dbReference>
<feature type="compositionally biased region" description="Low complexity" evidence="2">
    <location>
        <begin position="514"/>
        <end position="537"/>
    </location>
</feature>
<dbReference type="Proteomes" id="UP000275078">
    <property type="component" value="Unassembled WGS sequence"/>
</dbReference>
<feature type="compositionally biased region" description="Acidic residues" evidence="2">
    <location>
        <begin position="436"/>
        <end position="445"/>
    </location>
</feature>
<keyword evidence="4" id="KW-1185">Reference proteome</keyword>
<gene>
    <name evidence="3" type="ORF">BJ508DRAFT_334435</name>
</gene>
<feature type="compositionally biased region" description="Acidic residues" evidence="2">
    <location>
        <begin position="158"/>
        <end position="175"/>
    </location>
</feature>
<feature type="region of interest" description="Disordered" evidence="2">
    <location>
        <begin position="867"/>
        <end position="938"/>
    </location>
</feature>
<feature type="region of interest" description="Disordered" evidence="2">
    <location>
        <begin position="428"/>
        <end position="631"/>
    </location>
</feature>
<keyword evidence="1" id="KW-0175">Coiled coil</keyword>
<feature type="compositionally biased region" description="Polar residues" evidence="2">
    <location>
        <begin position="462"/>
        <end position="481"/>
    </location>
</feature>
<feature type="region of interest" description="Disordered" evidence="2">
    <location>
        <begin position="70"/>
        <end position="234"/>
    </location>
</feature>
<protein>
    <submittedName>
        <fullName evidence="3">Uncharacterized protein</fullName>
    </submittedName>
</protein>
<reference evidence="3 4" key="1">
    <citation type="journal article" date="2018" name="Nat. Ecol. Evol.">
        <title>Pezizomycetes genomes reveal the molecular basis of ectomycorrhizal truffle lifestyle.</title>
        <authorList>
            <person name="Murat C."/>
            <person name="Payen T."/>
            <person name="Noel B."/>
            <person name="Kuo A."/>
            <person name="Morin E."/>
            <person name="Chen J."/>
            <person name="Kohler A."/>
            <person name="Krizsan K."/>
            <person name="Balestrini R."/>
            <person name="Da Silva C."/>
            <person name="Montanini B."/>
            <person name="Hainaut M."/>
            <person name="Levati E."/>
            <person name="Barry K.W."/>
            <person name="Belfiori B."/>
            <person name="Cichocki N."/>
            <person name="Clum A."/>
            <person name="Dockter R.B."/>
            <person name="Fauchery L."/>
            <person name="Guy J."/>
            <person name="Iotti M."/>
            <person name="Le Tacon F."/>
            <person name="Lindquist E.A."/>
            <person name="Lipzen A."/>
            <person name="Malagnac F."/>
            <person name="Mello A."/>
            <person name="Molinier V."/>
            <person name="Miyauchi S."/>
            <person name="Poulain J."/>
            <person name="Riccioni C."/>
            <person name="Rubini A."/>
            <person name="Sitrit Y."/>
            <person name="Splivallo R."/>
            <person name="Traeger S."/>
            <person name="Wang M."/>
            <person name="Zifcakova L."/>
            <person name="Wipf D."/>
            <person name="Zambonelli A."/>
            <person name="Paolocci F."/>
            <person name="Nowrousian M."/>
            <person name="Ottonello S."/>
            <person name="Baldrian P."/>
            <person name="Spatafora J.W."/>
            <person name="Henrissat B."/>
            <person name="Nagy L.G."/>
            <person name="Aury J.M."/>
            <person name="Wincker P."/>
            <person name="Grigoriev I.V."/>
            <person name="Bonfante P."/>
            <person name="Martin F.M."/>
        </authorList>
    </citation>
    <scope>NUCLEOTIDE SEQUENCE [LARGE SCALE GENOMIC DNA]</scope>
    <source>
        <strain evidence="3 4">RN42</strain>
    </source>
</reference>
<feature type="compositionally biased region" description="Polar residues" evidence="2">
    <location>
        <begin position="1"/>
        <end position="12"/>
    </location>
</feature>
<feature type="compositionally biased region" description="Polar residues" evidence="2">
    <location>
        <begin position="1266"/>
        <end position="1275"/>
    </location>
</feature>
<evidence type="ECO:0000313" key="4">
    <source>
        <dbReference type="Proteomes" id="UP000275078"/>
    </source>
</evidence>
<evidence type="ECO:0000256" key="1">
    <source>
        <dbReference type="SAM" id="Coils"/>
    </source>
</evidence>
<feature type="region of interest" description="Disordered" evidence="2">
    <location>
        <begin position="247"/>
        <end position="298"/>
    </location>
</feature>
<feature type="compositionally biased region" description="Acidic residues" evidence="2">
    <location>
        <begin position="220"/>
        <end position="232"/>
    </location>
</feature>
<feature type="region of interest" description="Disordered" evidence="2">
    <location>
        <begin position="1"/>
        <end position="54"/>
    </location>
</feature>
<feature type="region of interest" description="Disordered" evidence="2">
    <location>
        <begin position="1028"/>
        <end position="1053"/>
    </location>
</feature>
<evidence type="ECO:0000313" key="3">
    <source>
        <dbReference type="EMBL" id="RPA73096.1"/>
    </source>
</evidence>
<sequence>MPPLNPANSTLLSRRPKAATRASQRFDTMPAISRKRKPATPVQPEPIKIDDSEPDVITVVQPKKLGRGLLSTKKKPVKAAKPAVKSEPRPAINPSVKPVVKPNPVPRATSHSTVRNVGPATCAMPPRESGNSILLPGRKRDTKQKTPVTKGSKKQEICEVDWDSEYDEEPEEYENPVELRVPHPAKKAKAKTPIPKAKTQTLQHHKSISSKRHSVIPEPEYSDYDYDGEGSDEVLRTHDGETFYDFDDFEEEEEPVKPKKSKKPEPLTFKSGPAKGLAVNPQFLSTQQRQSFGIPEPPAVSVETYFGIGMDEPDFEMATGETSSEDEEAAPVKEQVQATSKAKLGRGLLGKKRSRDDDGEVTGRGLLGKPRVQAVKVPHEVDFREKKRIKTEPAEDGIALFSHVQLPVLSNKQKRQYTFIPDLEESITVKIKSEEPVDDDMEDDFQSAKEEQSPTPPPVKSLQDTTPNNPTPFSLAATRQNPAKAAKKAKTTSSSGKVVKVKPSKPQRGRPKGSKASNTKASSSSDKPKVTKAATSRASRKARSPTISSTADSEDDAPSFRQTVLTTCFPNSKNPISRPQSKPATTPVVSTLAPAKFSRPAFKPDSPLRPSDQHDELSDDELLFTPPDEPLLTSKTTILASSLHHAEDLLRRNLDFDSTSTQNLPLLSRPRYRRDTASLCSSEDEDDELVHAYQTAPLNDPNRPWRRLSSPSVGPDEAPSQESKADLRRAYLEGPHHETGQVYNDDADAVEDAIDAMFDDDVMRKGRQELVAREYPEPEMLGVGNRESQEEEFSNYYLEEVPSTSVAPLGLLDDVESSASTIRSTTTSQRKNNLARSGLPEFVKKVKLSSPAPNEHFDWGEAKVLELGSSSGEPDSEDDEDENRPVPNLIKAQRIGAKREKIPNQYGNSEVDFDFENRDRDRQVGPYGTDEAQWDCEDRSDCEDSHVASVLEKRPHQVSGVLSDFDKEDIERENAELQEKMALEKHQEDEKKKGGVVREVLATPAVPRVRTESEVEAIQELRYPVKRDVEEQQEHSQSEVDAGEELTRARNNTVAVDQDLEVDGDIVPVLMPESATEPRSTSPPAVAVPILQEIAKADSRRPVDIFADHDDFYKHLFGTQNYNKFYADKTAEPAPRASPFTSPRNRNKLVPVSPVLAKLPTPAEEEEEEEEEHFENDFERWRHKSRGLNMHESIAPVSEKLKKQARDLLSELPESNEQLEANQANRSTEHIHDDYCIHHPELCDLEEVNNEPPRRRQMLEPRRIIYSSQFPTSPRRSAPIAKMLPSPSTSPSTSHREPSLISAGQTESESSEGDEPPCPSDHIHDEFCRDFNSPSYCLGVEINNELPPELSSDDIKSEEHPPTRIIHWRDSTMESELEQLELKRQQKEIAKDVIRRYAGHVEVQMRAGVRVERGVLGRMVREGTGC</sequence>
<feature type="region of interest" description="Disordered" evidence="2">
    <location>
        <begin position="312"/>
        <end position="371"/>
    </location>
</feature>
<feature type="compositionally biased region" description="Basic and acidic residues" evidence="2">
    <location>
        <begin position="1253"/>
        <end position="1263"/>
    </location>
</feature>
<proteinExistence type="predicted"/>
<feature type="region of interest" description="Disordered" evidence="2">
    <location>
        <begin position="1253"/>
        <end position="1325"/>
    </location>
</feature>
<feature type="region of interest" description="Disordered" evidence="2">
    <location>
        <begin position="694"/>
        <end position="725"/>
    </location>
</feature>
<feature type="coiled-coil region" evidence="1">
    <location>
        <begin position="1164"/>
        <end position="1222"/>
    </location>
</feature>
<organism evidence="3 4">
    <name type="scientific">Ascobolus immersus RN42</name>
    <dbReference type="NCBI Taxonomy" id="1160509"/>
    <lineage>
        <taxon>Eukaryota</taxon>
        <taxon>Fungi</taxon>
        <taxon>Dikarya</taxon>
        <taxon>Ascomycota</taxon>
        <taxon>Pezizomycotina</taxon>
        <taxon>Pezizomycetes</taxon>
        <taxon>Pezizales</taxon>
        <taxon>Ascobolaceae</taxon>
        <taxon>Ascobolus</taxon>
    </lineage>
</organism>
<evidence type="ECO:0000256" key="2">
    <source>
        <dbReference type="SAM" id="MobiDB-lite"/>
    </source>
</evidence>
<feature type="compositionally biased region" description="Polar residues" evidence="2">
    <location>
        <begin position="282"/>
        <end position="291"/>
    </location>
</feature>
<feature type="compositionally biased region" description="Low complexity" evidence="2">
    <location>
        <begin position="93"/>
        <end position="102"/>
    </location>
</feature>
<feature type="compositionally biased region" description="Polar residues" evidence="2">
    <location>
        <begin position="560"/>
        <end position="589"/>
    </location>
</feature>
<accession>A0A3N4HJJ8</accession>
<feature type="compositionally biased region" description="Basic residues" evidence="2">
    <location>
        <begin position="499"/>
        <end position="513"/>
    </location>
</feature>